<feature type="region of interest" description="Disordered" evidence="1">
    <location>
        <begin position="116"/>
        <end position="161"/>
    </location>
</feature>
<feature type="compositionally biased region" description="Basic and acidic residues" evidence="1">
    <location>
        <begin position="512"/>
        <end position="530"/>
    </location>
</feature>
<evidence type="ECO:0000313" key="2">
    <source>
        <dbReference type="EMBL" id="KAJ8870075.1"/>
    </source>
</evidence>
<sequence length="627" mass="68714">MQTVLRGQEMKRPEFQAPAERGGVMSASRDPWRCNGSSTTRLTTCLQVWGRLDAQASENGAAPECKGGGNCRSPIKPADQRHRHARFLHAKYPVVTRPGFEPESGVWISAGMNERGKREIPEKKKRPARSRQCENPRAVLPRNKPGSTRRGDGGRQLTEPLHHRGHGCVLIPPFPRPSITETVLRLDWSRDTDTVALTNGIRTLSLKCNTRKGGVKTPSFLLILDRRAAPECKGRGEREAPEKTHRPAASPGTIPACKNPGATPPRIEPGSLRWEASSLTTLPPRPQLAEIIVHNGLVKTFYARKKIASPLARTFRPTAGRAQNAMRGRSGLRQRSVPPPPNTHKQLTPAKPTPLFIPWQPHALTTPTLDVRRPQNQLIAPQSAIKGVGLVRRKKQPRAARLSTFIIGRQSINRAGDWPLFHTAGTSSPGPGQALCVDSKWPSAHFTPAARSRRHTTPCWLVVFAHITPNVAQSSRFELRKLSSLGTAAAQVNAVHDKSRFARSGRFPAPRDSLRENDDEPEHSFSDSRTKPNPLKVGSARVETGLSRRLAFVNRHSLLWPSSAVASTGGMKGWGNRISPRKPADLGGIVRHDSHMQKSGDPAGDRTQFALVGGEQANRSATAAPFL</sequence>
<accession>A0ABQ9GCD6</accession>
<feature type="region of interest" description="Disordered" evidence="1">
    <location>
        <begin position="319"/>
        <end position="348"/>
    </location>
</feature>
<proteinExistence type="predicted"/>
<evidence type="ECO:0000313" key="3">
    <source>
        <dbReference type="Proteomes" id="UP001159363"/>
    </source>
</evidence>
<reference evidence="2 3" key="1">
    <citation type="submission" date="2023-02" db="EMBL/GenBank/DDBJ databases">
        <title>LHISI_Scaffold_Assembly.</title>
        <authorList>
            <person name="Stuart O.P."/>
            <person name="Cleave R."/>
            <person name="Magrath M.J.L."/>
            <person name="Mikheyev A.S."/>
        </authorList>
    </citation>
    <scope>NUCLEOTIDE SEQUENCE [LARGE SCALE GENOMIC DNA]</scope>
    <source>
        <strain evidence="2">Daus_M_001</strain>
        <tissue evidence="2">Leg muscle</tissue>
    </source>
</reference>
<feature type="region of interest" description="Disordered" evidence="1">
    <location>
        <begin position="501"/>
        <end position="537"/>
    </location>
</feature>
<feature type="region of interest" description="Disordered" evidence="1">
    <location>
        <begin position="232"/>
        <end position="269"/>
    </location>
</feature>
<organism evidence="2 3">
    <name type="scientific">Dryococelus australis</name>
    <dbReference type="NCBI Taxonomy" id="614101"/>
    <lineage>
        <taxon>Eukaryota</taxon>
        <taxon>Metazoa</taxon>
        <taxon>Ecdysozoa</taxon>
        <taxon>Arthropoda</taxon>
        <taxon>Hexapoda</taxon>
        <taxon>Insecta</taxon>
        <taxon>Pterygota</taxon>
        <taxon>Neoptera</taxon>
        <taxon>Polyneoptera</taxon>
        <taxon>Phasmatodea</taxon>
        <taxon>Verophasmatodea</taxon>
        <taxon>Anareolatae</taxon>
        <taxon>Phasmatidae</taxon>
        <taxon>Eurycanthinae</taxon>
        <taxon>Dryococelus</taxon>
    </lineage>
</organism>
<dbReference type="EMBL" id="JARBHB010000013">
    <property type="protein sequence ID" value="KAJ8870075.1"/>
    <property type="molecule type" value="Genomic_DNA"/>
</dbReference>
<evidence type="ECO:0000256" key="1">
    <source>
        <dbReference type="SAM" id="MobiDB-lite"/>
    </source>
</evidence>
<gene>
    <name evidence="2" type="ORF">PR048_029086</name>
</gene>
<protein>
    <submittedName>
        <fullName evidence="2">Uncharacterized protein</fullName>
    </submittedName>
</protein>
<dbReference type="Proteomes" id="UP001159363">
    <property type="component" value="Chromosome 12"/>
</dbReference>
<comment type="caution">
    <text evidence="2">The sequence shown here is derived from an EMBL/GenBank/DDBJ whole genome shotgun (WGS) entry which is preliminary data.</text>
</comment>
<feature type="compositionally biased region" description="Basic and acidic residues" evidence="1">
    <location>
        <begin position="232"/>
        <end position="245"/>
    </location>
</feature>
<name>A0ABQ9GCD6_9NEOP</name>
<keyword evidence="3" id="KW-1185">Reference proteome</keyword>